<dbReference type="GeneID" id="92208698"/>
<dbReference type="Pfam" id="PF02582">
    <property type="entry name" value="DUF155"/>
    <property type="match status" value="1"/>
</dbReference>
<evidence type="ECO:0000259" key="2">
    <source>
        <dbReference type="Pfam" id="PF02582"/>
    </source>
</evidence>
<name>A0ABP0ZMA9_9ASCO</name>
<evidence type="ECO:0000256" key="1">
    <source>
        <dbReference type="ARBA" id="ARBA00008306"/>
    </source>
</evidence>
<dbReference type="EMBL" id="OZ022408">
    <property type="protein sequence ID" value="CAK9439326.1"/>
    <property type="molecule type" value="Genomic_DNA"/>
</dbReference>
<protein>
    <recommendedName>
        <fullName evidence="2">DUF155 domain-containing protein</fullName>
    </recommendedName>
</protein>
<reference evidence="3 4" key="1">
    <citation type="submission" date="2024-03" db="EMBL/GenBank/DDBJ databases">
        <authorList>
            <person name="Brejova B."/>
        </authorList>
    </citation>
    <scope>NUCLEOTIDE SEQUENCE [LARGE SCALE GENOMIC DNA]</scope>
    <source>
        <strain evidence="3 4">CBS 14171</strain>
    </source>
</reference>
<dbReference type="Proteomes" id="UP001497383">
    <property type="component" value="Chromosome 4"/>
</dbReference>
<dbReference type="InterPro" id="IPR051624">
    <property type="entry name" value="RMD1/Sad1-interacting"/>
</dbReference>
<comment type="similarity">
    <text evidence="1">Belongs to the RMD1/sif2 family.</text>
</comment>
<evidence type="ECO:0000313" key="4">
    <source>
        <dbReference type="Proteomes" id="UP001497383"/>
    </source>
</evidence>
<sequence>MLHRSLQLLYKRQNTHAGLLLRLVRFKSYEAAPGRAKKVPKKKIGAQKLRRTDPNFQKESTSYILSLLSQNRDHAASNPLDKYLSIVTSVTVGDSINLEQVLPAVQTLKHEIVIPEEALSIKLPNSNLMVLSNGTLVGWNLTEEEIVEKYLPMLENAIESKFEEFESEEIDWIELQEVPKEPLNNGNSYLHGEILVVQGADAEKRTLDMAAFAIGLSRSTRLSILETQLDEFLELAKKNSDILARGKRLTTTEHEMLQITGKLFLLRGKLNLYSELIDTPDLYWSEPFLERIYNSVSKILDINSRISIMNRKLDYATEEQRAFLSVLNEKKSTRLEWIIILLIMVEVGFEVFHFYEKQQEVKQRAEENKLQIKENGKN</sequence>
<dbReference type="InterPro" id="IPR003734">
    <property type="entry name" value="DUF155"/>
</dbReference>
<evidence type="ECO:0000313" key="3">
    <source>
        <dbReference type="EMBL" id="CAK9439326.1"/>
    </source>
</evidence>
<dbReference type="PANTHER" id="PTHR16255:SF1">
    <property type="entry name" value="REQUIRED FOR MEIOTIC NUCLEAR DIVISION PROTEIN 1 HOMOLOG"/>
    <property type="match status" value="1"/>
</dbReference>
<proteinExistence type="inferred from homology"/>
<keyword evidence="4" id="KW-1185">Reference proteome</keyword>
<accession>A0ABP0ZMA9</accession>
<organism evidence="3 4">
    <name type="scientific">Lodderomyces beijingensis</name>
    <dbReference type="NCBI Taxonomy" id="1775926"/>
    <lineage>
        <taxon>Eukaryota</taxon>
        <taxon>Fungi</taxon>
        <taxon>Dikarya</taxon>
        <taxon>Ascomycota</taxon>
        <taxon>Saccharomycotina</taxon>
        <taxon>Pichiomycetes</taxon>
        <taxon>Debaryomycetaceae</taxon>
        <taxon>Candida/Lodderomyces clade</taxon>
        <taxon>Lodderomyces</taxon>
    </lineage>
</organism>
<gene>
    <name evidence="3" type="ORF">LODBEIA_P35020</name>
</gene>
<feature type="domain" description="DUF155" evidence="2">
    <location>
        <begin position="129"/>
        <end position="310"/>
    </location>
</feature>
<dbReference type="RefSeq" id="XP_066830440.1">
    <property type="nucleotide sequence ID" value="XM_066973620.1"/>
</dbReference>
<dbReference type="PANTHER" id="PTHR16255">
    <property type="entry name" value="REQUIRED FOR MEIOTIC NUCLEAR DIVISION PROTEIN 1 HOMOLOG"/>
    <property type="match status" value="1"/>
</dbReference>